<evidence type="ECO:0000256" key="1">
    <source>
        <dbReference type="ARBA" id="ARBA00001954"/>
    </source>
</evidence>
<comment type="caution">
    <text evidence="5">The sequence shown here is derived from an EMBL/GenBank/DDBJ whole genome shotgun (WGS) entry which is preliminary data.</text>
</comment>
<dbReference type="PANTHER" id="PTHR13096:SF8">
    <property type="entry name" value="RIBOSOMAL OXYGENASE 1"/>
    <property type="match status" value="1"/>
</dbReference>
<keyword evidence="6" id="KW-1185">Reference proteome</keyword>
<sequence>MGLRDLGFCVDAFAHGWPTAPLTGTASPTVLQVLSPGDVDELMATRGLRVPSFRMARDGALIPVSRYTVAPQKDARNPRNQLVDAAGVLKEMADGSTLILQGLQLFHPPAGQLMRELADSLGTRVFINAFLTPPGAKGFGDHSDPYGAFLVQLAGKKIWKLRSFADEEPTTVTLGPRDVLWIPRGWRHDGQAAPDRASIHLTLAVRPLEAIDILNDIAGTVGRLLADEMLPPLAGADPDDLRHQVETLVTKLAKAVGETDVDALVAHARAQSATALPAQVTTALGDDFGGPS</sequence>
<evidence type="ECO:0000256" key="2">
    <source>
        <dbReference type="ARBA" id="ARBA00022723"/>
    </source>
</evidence>
<comment type="cofactor">
    <cofactor evidence="1">
        <name>Fe(2+)</name>
        <dbReference type="ChEBI" id="CHEBI:29033"/>
    </cofactor>
</comment>
<gene>
    <name evidence="5" type="ORF">GCM10022223_32740</name>
</gene>
<accession>A0ABP6ZR45</accession>
<protein>
    <recommendedName>
        <fullName evidence="4">JmjC domain-containing protein</fullName>
    </recommendedName>
</protein>
<reference evidence="6" key="1">
    <citation type="journal article" date="2019" name="Int. J. Syst. Evol. Microbiol.">
        <title>The Global Catalogue of Microorganisms (GCM) 10K type strain sequencing project: providing services to taxonomists for standard genome sequencing and annotation.</title>
        <authorList>
            <consortium name="The Broad Institute Genomics Platform"/>
            <consortium name="The Broad Institute Genome Sequencing Center for Infectious Disease"/>
            <person name="Wu L."/>
            <person name="Ma J."/>
        </authorList>
    </citation>
    <scope>NUCLEOTIDE SEQUENCE [LARGE SCALE GENOMIC DNA]</scope>
    <source>
        <strain evidence="6">JCM 16902</strain>
    </source>
</reference>
<dbReference type="Proteomes" id="UP001501074">
    <property type="component" value="Unassembled WGS sequence"/>
</dbReference>
<dbReference type="EMBL" id="BAAAZO010000005">
    <property type="protein sequence ID" value="GAA3613972.1"/>
    <property type="molecule type" value="Genomic_DNA"/>
</dbReference>
<evidence type="ECO:0000259" key="4">
    <source>
        <dbReference type="Pfam" id="PF08007"/>
    </source>
</evidence>
<name>A0ABP6ZR45_9ACTN</name>
<dbReference type="PANTHER" id="PTHR13096">
    <property type="entry name" value="MINA53 MYC INDUCED NUCLEAR ANTIGEN"/>
    <property type="match status" value="1"/>
</dbReference>
<dbReference type="SUPFAM" id="SSF51197">
    <property type="entry name" value="Clavaminate synthase-like"/>
    <property type="match status" value="1"/>
</dbReference>
<dbReference type="InterPro" id="IPR003347">
    <property type="entry name" value="JmjC_dom"/>
</dbReference>
<evidence type="ECO:0000256" key="3">
    <source>
        <dbReference type="ARBA" id="ARBA00023004"/>
    </source>
</evidence>
<evidence type="ECO:0000313" key="6">
    <source>
        <dbReference type="Proteomes" id="UP001501074"/>
    </source>
</evidence>
<dbReference type="Pfam" id="PF08007">
    <property type="entry name" value="JmjC_2"/>
    <property type="match status" value="1"/>
</dbReference>
<feature type="domain" description="JmjC" evidence="4">
    <location>
        <begin position="117"/>
        <end position="208"/>
    </location>
</feature>
<keyword evidence="3" id="KW-0408">Iron</keyword>
<dbReference type="Gene3D" id="2.60.120.650">
    <property type="entry name" value="Cupin"/>
    <property type="match status" value="1"/>
</dbReference>
<proteinExistence type="predicted"/>
<organism evidence="5 6">
    <name type="scientific">Kineosporia mesophila</name>
    <dbReference type="NCBI Taxonomy" id="566012"/>
    <lineage>
        <taxon>Bacteria</taxon>
        <taxon>Bacillati</taxon>
        <taxon>Actinomycetota</taxon>
        <taxon>Actinomycetes</taxon>
        <taxon>Kineosporiales</taxon>
        <taxon>Kineosporiaceae</taxon>
        <taxon>Kineosporia</taxon>
    </lineage>
</organism>
<evidence type="ECO:0000313" key="5">
    <source>
        <dbReference type="EMBL" id="GAA3613972.1"/>
    </source>
</evidence>
<dbReference type="InterPro" id="IPR039994">
    <property type="entry name" value="NO66-like"/>
</dbReference>
<keyword evidence="2" id="KW-0479">Metal-binding</keyword>